<keyword evidence="3" id="KW-0732">Signal</keyword>
<protein>
    <submittedName>
        <fullName evidence="4">Uncharacterized protein</fullName>
    </submittedName>
</protein>
<dbReference type="PANTHER" id="PTHR16861">
    <property type="entry name" value="GLYCOPROTEIN 38"/>
    <property type="match status" value="1"/>
</dbReference>
<dbReference type="Proteomes" id="UP000799764">
    <property type="component" value="Unassembled WGS sequence"/>
</dbReference>
<dbReference type="OrthoDB" id="5425848at2759"/>
<dbReference type="EMBL" id="MU001492">
    <property type="protein sequence ID" value="KAF2451402.1"/>
    <property type="molecule type" value="Genomic_DNA"/>
</dbReference>
<dbReference type="AlphaFoldDB" id="A0A9P4UJK2"/>
<feature type="compositionally biased region" description="Low complexity" evidence="1">
    <location>
        <begin position="345"/>
        <end position="355"/>
    </location>
</feature>
<feature type="transmembrane region" description="Helical" evidence="2">
    <location>
        <begin position="218"/>
        <end position="242"/>
    </location>
</feature>
<keyword evidence="2" id="KW-0472">Membrane</keyword>
<name>A0A9P4UJK2_9PLEO</name>
<sequence>MLFFKAPAAVLSLLALSFLPSASATLYPSPTAPARLNDFARLKLALAKRQNACDGTPCGYEDAYCCTGGQQCFTDANMMALCTAGDGGWIYSTFYYTAAETVTKASIWSTYIGTNPTGSACRSSDQCGTACCDSGEWCADASNNRCQVIGGGSAGSPGVTGTGTNPSAPVRPTSNGVIVITATGSATATVAFTTPIPTGVNGTLVEQNSGGGGLSGGAIAGIVIGVIAGIILLLLICAYCCAKALFDGILAMVGLGKKKKHTHEETTYIEEHHSGVAAGGRRWHGQAGSARPSRPPKKESSGLGKMLGVGAGVAALGALLGMKKKNDRKQYDDKSTTITDSSYYYSDYTSTSSASSDDRRTRHTRQSSRPSRR</sequence>
<accession>A0A9P4UJK2</accession>
<feature type="compositionally biased region" description="Basic residues" evidence="1">
    <location>
        <begin position="361"/>
        <end position="373"/>
    </location>
</feature>
<proteinExistence type="predicted"/>
<evidence type="ECO:0000313" key="5">
    <source>
        <dbReference type="Proteomes" id="UP000799764"/>
    </source>
</evidence>
<evidence type="ECO:0000256" key="2">
    <source>
        <dbReference type="SAM" id="Phobius"/>
    </source>
</evidence>
<dbReference type="PANTHER" id="PTHR16861:SF10">
    <property type="entry name" value="MID2 DOMAIN-CONTAINING PROTEIN"/>
    <property type="match status" value="1"/>
</dbReference>
<feature type="region of interest" description="Disordered" evidence="1">
    <location>
        <begin position="345"/>
        <end position="373"/>
    </location>
</feature>
<gene>
    <name evidence="4" type="ORF">P171DRAFT_5611</name>
</gene>
<evidence type="ECO:0000313" key="4">
    <source>
        <dbReference type="EMBL" id="KAF2451402.1"/>
    </source>
</evidence>
<feature type="signal peptide" evidence="3">
    <location>
        <begin position="1"/>
        <end position="24"/>
    </location>
</feature>
<feature type="chain" id="PRO_5040295290" evidence="3">
    <location>
        <begin position="25"/>
        <end position="373"/>
    </location>
</feature>
<keyword evidence="5" id="KW-1185">Reference proteome</keyword>
<reference evidence="4" key="1">
    <citation type="journal article" date="2020" name="Stud. Mycol.">
        <title>101 Dothideomycetes genomes: a test case for predicting lifestyles and emergence of pathogens.</title>
        <authorList>
            <person name="Haridas S."/>
            <person name="Albert R."/>
            <person name="Binder M."/>
            <person name="Bloem J."/>
            <person name="Labutti K."/>
            <person name="Salamov A."/>
            <person name="Andreopoulos B."/>
            <person name="Baker S."/>
            <person name="Barry K."/>
            <person name="Bills G."/>
            <person name="Bluhm B."/>
            <person name="Cannon C."/>
            <person name="Castanera R."/>
            <person name="Culley D."/>
            <person name="Daum C."/>
            <person name="Ezra D."/>
            <person name="Gonzalez J."/>
            <person name="Henrissat B."/>
            <person name="Kuo A."/>
            <person name="Liang C."/>
            <person name="Lipzen A."/>
            <person name="Lutzoni F."/>
            <person name="Magnuson J."/>
            <person name="Mondo S."/>
            <person name="Nolan M."/>
            <person name="Ohm R."/>
            <person name="Pangilinan J."/>
            <person name="Park H.-J."/>
            <person name="Ramirez L."/>
            <person name="Alfaro M."/>
            <person name="Sun H."/>
            <person name="Tritt A."/>
            <person name="Yoshinaga Y."/>
            <person name="Zwiers L.-H."/>
            <person name="Turgeon B."/>
            <person name="Goodwin S."/>
            <person name="Spatafora J."/>
            <person name="Crous P."/>
            <person name="Grigoriev I."/>
        </authorList>
    </citation>
    <scope>NUCLEOTIDE SEQUENCE</scope>
    <source>
        <strain evidence="4">CBS 690.94</strain>
    </source>
</reference>
<comment type="caution">
    <text evidence="4">The sequence shown here is derived from an EMBL/GenBank/DDBJ whole genome shotgun (WGS) entry which is preliminary data.</text>
</comment>
<evidence type="ECO:0000256" key="3">
    <source>
        <dbReference type="SAM" id="SignalP"/>
    </source>
</evidence>
<evidence type="ECO:0000256" key="1">
    <source>
        <dbReference type="SAM" id="MobiDB-lite"/>
    </source>
</evidence>
<organism evidence="4 5">
    <name type="scientific">Karstenula rhodostoma CBS 690.94</name>
    <dbReference type="NCBI Taxonomy" id="1392251"/>
    <lineage>
        <taxon>Eukaryota</taxon>
        <taxon>Fungi</taxon>
        <taxon>Dikarya</taxon>
        <taxon>Ascomycota</taxon>
        <taxon>Pezizomycotina</taxon>
        <taxon>Dothideomycetes</taxon>
        <taxon>Pleosporomycetidae</taxon>
        <taxon>Pleosporales</taxon>
        <taxon>Massarineae</taxon>
        <taxon>Didymosphaeriaceae</taxon>
        <taxon>Karstenula</taxon>
    </lineage>
</organism>
<keyword evidence="2" id="KW-1133">Transmembrane helix</keyword>
<keyword evidence="2" id="KW-0812">Transmembrane</keyword>
<feature type="region of interest" description="Disordered" evidence="1">
    <location>
        <begin position="266"/>
        <end position="305"/>
    </location>
</feature>